<proteinExistence type="predicted"/>
<accession>A0A762BY69</accession>
<dbReference type="EMBL" id="DAAYBQ010000017">
    <property type="protein sequence ID" value="HAG3504802.1"/>
    <property type="molecule type" value="Genomic_DNA"/>
</dbReference>
<dbReference type="AlphaFoldDB" id="A0A762BY69"/>
<protein>
    <submittedName>
        <fullName evidence="1">Uncharacterized protein</fullName>
    </submittedName>
</protein>
<reference evidence="1" key="1">
    <citation type="journal article" date="2018" name="Genome Biol.">
        <title>SKESA: strategic k-mer extension for scrupulous assemblies.</title>
        <authorList>
            <person name="Souvorov A."/>
            <person name="Agarwala R."/>
            <person name="Lipman D.J."/>
        </authorList>
    </citation>
    <scope>NUCLEOTIDE SEQUENCE</scope>
    <source>
        <strain evidence="1">MA.1090600297</strain>
    </source>
</reference>
<organism evidence="1">
    <name type="scientific">Salmonella enterica</name>
    <name type="common">Salmonella choleraesuis</name>
    <dbReference type="NCBI Taxonomy" id="28901"/>
    <lineage>
        <taxon>Bacteria</taxon>
        <taxon>Pseudomonadati</taxon>
        <taxon>Pseudomonadota</taxon>
        <taxon>Gammaproteobacteria</taxon>
        <taxon>Enterobacterales</taxon>
        <taxon>Enterobacteriaceae</taxon>
        <taxon>Salmonella</taxon>
    </lineage>
</organism>
<comment type="caution">
    <text evidence="1">The sequence shown here is derived from an EMBL/GenBank/DDBJ whole genome shotgun (WGS) entry which is preliminary data.</text>
</comment>
<name>A0A762BY69_SALER</name>
<reference evidence="1" key="2">
    <citation type="submission" date="2020-02" db="EMBL/GenBank/DDBJ databases">
        <authorList>
            <consortium name="NCBI Pathogen Detection Project"/>
        </authorList>
    </citation>
    <scope>NUCLEOTIDE SEQUENCE</scope>
    <source>
        <strain evidence="1">MA.1090600297</strain>
    </source>
</reference>
<gene>
    <name evidence="1" type="ORF">G8Z56_003713</name>
</gene>
<sequence>MTTTKKKEALKAVNAEQASEPLQGELVSIGGRATLDHEAGLVRDLLVQRYREFGTELFEERGNELVGSVRRIFARLAAPLEESEEAEGESVNTIDVTTLGDPDRVVVNAEEVK</sequence>
<evidence type="ECO:0000313" key="1">
    <source>
        <dbReference type="EMBL" id="HAG3504802.1"/>
    </source>
</evidence>